<name>A0A183E5R4_9BILA</name>
<dbReference type="SUPFAM" id="SSF51695">
    <property type="entry name" value="PLC-like phosphodiesterases"/>
    <property type="match status" value="1"/>
</dbReference>
<gene>
    <name evidence="1" type="ORF">GPUH_LOCUS16306</name>
</gene>
<evidence type="ECO:0000313" key="1">
    <source>
        <dbReference type="EMBL" id="VDN27623.1"/>
    </source>
</evidence>
<organism evidence="3">
    <name type="scientific">Gongylonema pulchrum</name>
    <dbReference type="NCBI Taxonomy" id="637853"/>
    <lineage>
        <taxon>Eukaryota</taxon>
        <taxon>Metazoa</taxon>
        <taxon>Ecdysozoa</taxon>
        <taxon>Nematoda</taxon>
        <taxon>Chromadorea</taxon>
        <taxon>Rhabditida</taxon>
        <taxon>Spirurina</taxon>
        <taxon>Spiruromorpha</taxon>
        <taxon>Spiruroidea</taxon>
        <taxon>Gongylonematidae</taxon>
        <taxon>Gongylonema</taxon>
    </lineage>
</organism>
<reference evidence="3" key="1">
    <citation type="submission" date="2016-06" db="UniProtKB">
        <authorList>
            <consortium name="WormBaseParasite"/>
        </authorList>
    </citation>
    <scope>IDENTIFICATION</scope>
</reference>
<dbReference type="GO" id="GO:0008081">
    <property type="term" value="F:phosphoric diester hydrolase activity"/>
    <property type="evidence" value="ECO:0007669"/>
    <property type="project" value="InterPro"/>
</dbReference>
<dbReference type="AlphaFoldDB" id="A0A183E5R4"/>
<proteinExistence type="predicted"/>
<dbReference type="InterPro" id="IPR017946">
    <property type="entry name" value="PLC-like_Pdiesterase_TIM-brl"/>
</dbReference>
<dbReference type="GO" id="GO:0006629">
    <property type="term" value="P:lipid metabolic process"/>
    <property type="evidence" value="ECO:0007669"/>
    <property type="project" value="InterPro"/>
</dbReference>
<reference evidence="1 2" key="2">
    <citation type="submission" date="2018-11" db="EMBL/GenBank/DDBJ databases">
        <authorList>
            <consortium name="Pathogen Informatics"/>
        </authorList>
    </citation>
    <scope>NUCLEOTIDE SEQUENCE [LARGE SCALE GENOMIC DNA]</scope>
</reference>
<sequence>MSAQQQLSESFCDSTQHTGENWMSFLPHEVVQKPLVYVAIPGSHDSFAQALFDNCPVANDKSRLFREIGRFRLVRRMIRRWATTQRFSVVEQLHAGVRYFDVRLTVPLATKLDGIRVLHALYGERIEQFLVDINAFLDSHSREIVILDFNHLYNFDNNSYAQFLKMLECVFGSKLCPREEDVTKISLAGMWSAGYQVIAISAAEKGAPSTSWIWGPRCIMSPYANVNRTDRLFEFLGRTLRDHRKGPRNVFFVTQAILTAKWKDVSLHPFSTLENHCALKCTKEATVWITTFDEPSFFNIIICDFVDLFDFCDVVFSLNSKSSS</sequence>
<evidence type="ECO:0000313" key="3">
    <source>
        <dbReference type="WBParaSite" id="GPUH_0001632701-mRNA-1"/>
    </source>
</evidence>
<evidence type="ECO:0000313" key="2">
    <source>
        <dbReference type="Proteomes" id="UP000271098"/>
    </source>
</evidence>
<dbReference type="PANTHER" id="PTHR13593:SF113">
    <property type="entry name" value="SI:DKEY-266F7.9"/>
    <property type="match status" value="1"/>
</dbReference>
<protein>
    <submittedName>
        <fullName evidence="3">PLCXc domain-containing protein</fullName>
    </submittedName>
</protein>
<dbReference type="Gene3D" id="3.20.20.190">
    <property type="entry name" value="Phosphatidylinositol (PI) phosphodiesterase"/>
    <property type="match status" value="1"/>
</dbReference>
<dbReference type="WBParaSite" id="GPUH_0001632701-mRNA-1">
    <property type="protein sequence ID" value="GPUH_0001632701-mRNA-1"/>
    <property type="gene ID" value="GPUH_0001632701"/>
</dbReference>
<dbReference type="EMBL" id="UYRT01083568">
    <property type="protein sequence ID" value="VDN27623.1"/>
    <property type="molecule type" value="Genomic_DNA"/>
</dbReference>
<dbReference type="PANTHER" id="PTHR13593">
    <property type="match status" value="1"/>
</dbReference>
<dbReference type="OrthoDB" id="194775at2759"/>
<keyword evidence="2" id="KW-1185">Reference proteome</keyword>
<accession>A0A183E5R4</accession>
<dbReference type="InterPro" id="IPR051057">
    <property type="entry name" value="PI-PLC_domain"/>
</dbReference>
<dbReference type="Proteomes" id="UP000271098">
    <property type="component" value="Unassembled WGS sequence"/>
</dbReference>